<keyword evidence="3" id="KW-1185">Reference proteome</keyword>
<keyword evidence="1" id="KW-0175">Coiled coil</keyword>
<feature type="coiled-coil region" evidence="1">
    <location>
        <begin position="225"/>
        <end position="259"/>
    </location>
</feature>
<name>A0A928VKM7_9CYAN</name>
<protein>
    <submittedName>
        <fullName evidence="2">Uncharacterized protein</fullName>
    </submittedName>
</protein>
<sequence>MVRLNQAALDLLQVELRRRTRSAYQQVGFSDALESLDASSAVATVSPAEAADIANELVAHRLKRLHDSQGNPVTYIQLRQSVVDLIPGFPDTVLRRAAKLNRPRLAEVPLVSPSLPLVQWSNLVLGVMVGGVGVLAMPFLRTSVQTNWARVGQNLNFPMFSTPAIAEVEASRSLDLIATAKTFAAIVQQRMRATALSTQEWHSVVSQWQEAIDLLQQVPSDDAVYADAQQLMQQYQQQQSQAQQRLKQEQQSRAALKSANGRSAWLLKRLKTMNGKQKAAALNQVEQQLKPVVPGTTSYADAKVLRDRLKQQFK</sequence>
<proteinExistence type="predicted"/>
<gene>
    <name evidence="2" type="ORF">IQ266_11240</name>
</gene>
<comment type="caution">
    <text evidence="2">The sequence shown here is derived from an EMBL/GenBank/DDBJ whole genome shotgun (WGS) entry which is preliminary data.</text>
</comment>
<dbReference type="RefSeq" id="WP_264325130.1">
    <property type="nucleotide sequence ID" value="NZ_JADEXQ010000033.1"/>
</dbReference>
<dbReference type="AlphaFoldDB" id="A0A928VKM7"/>
<dbReference type="EMBL" id="JADEXQ010000033">
    <property type="protein sequence ID" value="MBE9030306.1"/>
    <property type="molecule type" value="Genomic_DNA"/>
</dbReference>
<evidence type="ECO:0000313" key="2">
    <source>
        <dbReference type="EMBL" id="MBE9030306.1"/>
    </source>
</evidence>
<evidence type="ECO:0000313" key="3">
    <source>
        <dbReference type="Proteomes" id="UP000625316"/>
    </source>
</evidence>
<reference evidence="2" key="1">
    <citation type="submission" date="2020-10" db="EMBL/GenBank/DDBJ databases">
        <authorList>
            <person name="Castelo-Branco R."/>
            <person name="Eusebio N."/>
            <person name="Adriana R."/>
            <person name="Vieira A."/>
            <person name="Brugerolle De Fraissinette N."/>
            <person name="Rezende De Castro R."/>
            <person name="Schneider M.P."/>
            <person name="Vasconcelos V."/>
            <person name="Leao P.N."/>
        </authorList>
    </citation>
    <scope>NUCLEOTIDE SEQUENCE</scope>
    <source>
        <strain evidence="2">LEGE 11480</strain>
    </source>
</reference>
<accession>A0A928VKM7</accession>
<organism evidence="2 3">
    <name type="scientific">Romeriopsis navalis LEGE 11480</name>
    <dbReference type="NCBI Taxonomy" id="2777977"/>
    <lineage>
        <taxon>Bacteria</taxon>
        <taxon>Bacillati</taxon>
        <taxon>Cyanobacteriota</taxon>
        <taxon>Cyanophyceae</taxon>
        <taxon>Leptolyngbyales</taxon>
        <taxon>Leptolyngbyaceae</taxon>
        <taxon>Romeriopsis</taxon>
        <taxon>Romeriopsis navalis</taxon>
    </lineage>
</organism>
<evidence type="ECO:0000256" key="1">
    <source>
        <dbReference type="SAM" id="Coils"/>
    </source>
</evidence>
<dbReference type="Proteomes" id="UP000625316">
    <property type="component" value="Unassembled WGS sequence"/>
</dbReference>